<dbReference type="NCBIfam" id="TIGR01549">
    <property type="entry name" value="HAD-SF-IA-v1"/>
    <property type="match status" value="1"/>
</dbReference>
<dbReference type="AlphaFoldDB" id="A0A934J0N4"/>
<evidence type="ECO:0000256" key="3">
    <source>
        <dbReference type="ARBA" id="ARBA00022801"/>
    </source>
</evidence>
<dbReference type="InterPro" id="IPR006439">
    <property type="entry name" value="HAD-SF_hydro_IA"/>
</dbReference>
<proteinExistence type="predicted"/>
<dbReference type="EMBL" id="JAELUP010000089">
    <property type="protein sequence ID" value="MBJ6362671.1"/>
    <property type="molecule type" value="Genomic_DNA"/>
</dbReference>
<evidence type="ECO:0000313" key="5">
    <source>
        <dbReference type="EMBL" id="MBJ6362671.1"/>
    </source>
</evidence>
<dbReference type="RefSeq" id="WP_199020216.1">
    <property type="nucleotide sequence ID" value="NZ_JAELUP010000089.1"/>
</dbReference>
<dbReference type="Pfam" id="PF13419">
    <property type="entry name" value="HAD_2"/>
    <property type="match status" value="1"/>
</dbReference>
<dbReference type="SFLD" id="SFLDG01129">
    <property type="entry name" value="C1.5:_HAD__Beta-PGM__Phosphata"/>
    <property type="match status" value="1"/>
</dbReference>
<dbReference type="Gene3D" id="3.40.50.1000">
    <property type="entry name" value="HAD superfamily/HAD-like"/>
    <property type="match status" value="1"/>
</dbReference>
<dbReference type="SFLD" id="SFLDS00003">
    <property type="entry name" value="Haloacid_Dehalogenase"/>
    <property type="match status" value="1"/>
</dbReference>
<reference evidence="5" key="1">
    <citation type="submission" date="2020-12" db="EMBL/GenBank/DDBJ databases">
        <authorList>
            <person name="Huq M.A."/>
        </authorList>
    </citation>
    <scope>NUCLEOTIDE SEQUENCE</scope>
    <source>
        <strain evidence="5">MAHUQ-46</strain>
    </source>
</reference>
<evidence type="ECO:0000256" key="4">
    <source>
        <dbReference type="ARBA" id="ARBA00022842"/>
    </source>
</evidence>
<dbReference type="GO" id="GO:0044281">
    <property type="term" value="P:small molecule metabolic process"/>
    <property type="evidence" value="ECO:0007669"/>
    <property type="project" value="UniProtKB-ARBA"/>
</dbReference>
<comment type="cofactor">
    <cofactor evidence="1">
        <name>Mg(2+)</name>
        <dbReference type="ChEBI" id="CHEBI:18420"/>
    </cofactor>
</comment>
<dbReference type="InterPro" id="IPR023214">
    <property type="entry name" value="HAD_sf"/>
</dbReference>
<dbReference type="GO" id="GO:0046872">
    <property type="term" value="F:metal ion binding"/>
    <property type="evidence" value="ECO:0007669"/>
    <property type="project" value="UniProtKB-KW"/>
</dbReference>
<dbReference type="Gene3D" id="1.10.150.520">
    <property type="match status" value="1"/>
</dbReference>
<gene>
    <name evidence="5" type="ORF">JFN88_15740</name>
</gene>
<accession>A0A934J0N4</accession>
<dbReference type="InterPro" id="IPR051400">
    <property type="entry name" value="HAD-like_hydrolase"/>
</dbReference>
<dbReference type="PANTHER" id="PTHR46470:SF2">
    <property type="entry name" value="GLYCERALDEHYDE 3-PHOSPHATE PHOSPHATASE"/>
    <property type="match status" value="1"/>
</dbReference>
<evidence type="ECO:0000313" key="6">
    <source>
        <dbReference type="Proteomes" id="UP000640274"/>
    </source>
</evidence>
<organism evidence="5 6">
    <name type="scientific">Paenibacillus roseus</name>
    <dbReference type="NCBI Taxonomy" id="2798579"/>
    <lineage>
        <taxon>Bacteria</taxon>
        <taxon>Bacillati</taxon>
        <taxon>Bacillota</taxon>
        <taxon>Bacilli</taxon>
        <taxon>Bacillales</taxon>
        <taxon>Paenibacillaceae</taxon>
        <taxon>Paenibacillus</taxon>
    </lineage>
</organism>
<sequence length="224" mass="25715">MDLTRIRWIFFDLGDTLLDESAAADDVIGQYVRNANRLGYKISKEDMCERLTYYFREMTEIPIRPVLEELVSSTEHWHAIREGVKYNKQLEQPFPGVEPMLRRLSAQYRLGVIANQSLGTLDRLKSYKLDSYFSLMGSSAELGMNKPDPRFFQWALKEADCRPAEAVMIGDRIDNDIIPARQLGLHAIWVKQGFAKVQPLPAGELAPDYILNHILDLEPLLTKE</sequence>
<evidence type="ECO:0000256" key="2">
    <source>
        <dbReference type="ARBA" id="ARBA00022723"/>
    </source>
</evidence>
<dbReference type="SUPFAM" id="SSF56784">
    <property type="entry name" value="HAD-like"/>
    <property type="match status" value="1"/>
</dbReference>
<keyword evidence="2" id="KW-0479">Metal-binding</keyword>
<dbReference type="NCBIfam" id="TIGR01509">
    <property type="entry name" value="HAD-SF-IA-v3"/>
    <property type="match status" value="1"/>
</dbReference>
<comment type="caution">
    <text evidence="5">The sequence shown here is derived from an EMBL/GenBank/DDBJ whole genome shotgun (WGS) entry which is preliminary data.</text>
</comment>
<keyword evidence="3 5" id="KW-0378">Hydrolase</keyword>
<name>A0A934J0N4_9BACL</name>
<evidence type="ECO:0000256" key="1">
    <source>
        <dbReference type="ARBA" id="ARBA00001946"/>
    </source>
</evidence>
<dbReference type="InterPro" id="IPR041492">
    <property type="entry name" value="HAD_2"/>
</dbReference>
<dbReference type="InterPro" id="IPR036412">
    <property type="entry name" value="HAD-like_sf"/>
</dbReference>
<dbReference type="Proteomes" id="UP000640274">
    <property type="component" value="Unassembled WGS sequence"/>
</dbReference>
<dbReference type="GO" id="GO:0016791">
    <property type="term" value="F:phosphatase activity"/>
    <property type="evidence" value="ECO:0007669"/>
    <property type="project" value="TreeGrafter"/>
</dbReference>
<dbReference type="PANTHER" id="PTHR46470">
    <property type="entry name" value="N-ACYLNEURAMINATE-9-PHOSPHATASE"/>
    <property type="match status" value="1"/>
</dbReference>
<protein>
    <submittedName>
        <fullName evidence="5">HAD family hydrolase</fullName>
    </submittedName>
</protein>
<keyword evidence="4" id="KW-0460">Magnesium</keyword>
<dbReference type="PRINTS" id="PR00413">
    <property type="entry name" value="HADHALOGNASE"/>
</dbReference>
<keyword evidence="6" id="KW-1185">Reference proteome</keyword>